<name>A0A9W4HYS9_PENOL</name>
<proteinExistence type="predicted"/>
<evidence type="ECO:0000313" key="1">
    <source>
        <dbReference type="EMBL" id="CAG8164689.1"/>
    </source>
</evidence>
<comment type="caution">
    <text evidence="1">The sequence shown here is derived from an EMBL/GenBank/DDBJ whole genome shotgun (WGS) entry which is preliminary data.</text>
</comment>
<accession>A0A9W4HYS9</accession>
<gene>
    <name evidence="1" type="ORF">POLS_LOCUS6488</name>
</gene>
<dbReference type="Proteomes" id="UP001153618">
    <property type="component" value="Unassembled WGS sequence"/>
</dbReference>
<sequence length="928" mass="105129">MPETWTNLLPVRSDWSSEEGLPTNCLDHNTGRSPPSMPMIQRLPLIREIQLHHQVKIPEMRPLIQGLVHKLYRREIKDHLIDHLPYPSIIDAVGGENCFTQMALNSIEPRVLALQGKMVTVEMLERICTSQMQEPDPWPHFDGGYCDFITDRRDEGYWRGYVGQASILATRISQHCSAIRTGRNDTLHYHIVTSPSAAGYRYSNFIRLWVIRFPVSTEAATKEAFENILEMSFTRVFQTLAPSVLEQYFGPCPERSYSTLGLNIVPPLTQGREISPRVRGEFTKLLENSSDLEIRGWPGTRAQQKHRPRTSAKILMDTQKRPRLTAEDNILALFNAVQRTRELAKMNMWPSCHKETIPWVPLENNNQPLDLRAWFENTSNRIMGIPCFNNDLAAPVGTTEASVGILMDSVPSHTYGEISLPWGLRESGFTETNSLIWVANFQKYKLVPGSFQVSMTPEAATNLFTEVAQELIARSSLRLILLCGRLAEKVSLTEQDLQNNFTLDLQGVSYECWLRLKNNAIERIFVRSPAPLIKLWSNKGSAAVKISTLFRFVSAVSQIKLSTSFYESALTVALVIRGWDDERSGRINPLSPELEKINLTLRIWLGRSGFQEDDDLRSLSESAGGSLRLGMLILLLIAPRFSGSQGLRKIPQSKFKQRGVIPPDTIQRVRLLKEKIQEGLTSVHQSGGGQVSIASHTSALTEETLLMDGDLMADVLEHDSIATSQSDTEEQIPTIDQQPKKKPEITEINRMAFRKGLQLLIGYHFKGHETRKGEVSTYQFNVQHTTFRVHRAPPNHTLFFLRAEIAPIGERHPQAYATEASENDPGIRFGFRVSLRDNEGEESFVGYANSSTWQAIAIANSFVDGLDGDSFEEICRRKRRFVYVDKRLKNVSPELQLFMNGAYRDDQNNVVRYNSAFPKESKPTEQTC</sequence>
<evidence type="ECO:0000313" key="2">
    <source>
        <dbReference type="Proteomes" id="UP001153618"/>
    </source>
</evidence>
<protein>
    <submittedName>
        <fullName evidence="1">Uncharacterized protein</fullName>
    </submittedName>
</protein>
<organism evidence="1 2">
    <name type="scientific">Penicillium olsonii</name>
    <dbReference type="NCBI Taxonomy" id="99116"/>
    <lineage>
        <taxon>Eukaryota</taxon>
        <taxon>Fungi</taxon>
        <taxon>Dikarya</taxon>
        <taxon>Ascomycota</taxon>
        <taxon>Pezizomycotina</taxon>
        <taxon>Eurotiomycetes</taxon>
        <taxon>Eurotiomycetidae</taxon>
        <taxon>Eurotiales</taxon>
        <taxon>Aspergillaceae</taxon>
        <taxon>Penicillium</taxon>
    </lineage>
</organism>
<dbReference type="OrthoDB" id="4369670at2759"/>
<reference evidence="1" key="1">
    <citation type="submission" date="2021-07" db="EMBL/GenBank/DDBJ databases">
        <authorList>
            <person name="Branca A.L. A."/>
        </authorList>
    </citation>
    <scope>NUCLEOTIDE SEQUENCE</scope>
</reference>
<dbReference type="AlphaFoldDB" id="A0A9W4HYS9"/>
<dbReference type="EMBL" id="CAJVOS010000038">
    <property type="protein sequence ID" value="CAG8164689.1"/>
    <property type="molecule type" value="Genomic_DNA"/>
</dbReference>
<keyword evidence="2" id="KW-1185">Reference proteome</keyword>